<proteinExistence type="predicted"/>
<name>T0GUG6_9LEPT</name>
<evidence type="ECO:0000313" key="1">
    <source>
        <dbReference type="EMBL" id="EQA72557.1"/>
    </source>
</evidence>
<accession>T0GUG6</accession>
<dbReference type="InterPro" id="IPR030885">
    <property type="entry name" value="Lepto_longest"/>
</dbReference>
<protein>
    <submittedName>
        <fullName evidence="1">Large structural domain protein</fullName>
    </submittedName>
</protein>
<reference evidence="1 2" key="1">
    <citation type="submission" date="2013-05" db="EMBL/GenBank/DDBJ databases">
        <authorList>
            <person name="Harkins D.M."/>
            <person name="Durkin A.S."/>
            <person name="Brinkac L.M."/>
            <person name="Haft D.H."/>
            <person name="Selengut J.D."/>
            <person name="Sanka R."/>
            <person name="DePew J."/>
            <person name="Purushe J."/>
            <person name="Hartskeerl R.A."/>
            <person name="Ahmed A."/>
            <person name="van der Linden H."/>
            <person name="Goris M.G.A."/>
            <person name="Vinetz J.M."/>
            <person name="Sutton G.G."/>
            <person name="Nierman W.C."/>
            <person name="Fouts D.E."/>
        </authorList>
    </citation>
    <scope>NUCLEOTIDE SEQUENCE [LARGE SCALE GENOMIC DNA]</scope>
    <source>
        <strain evidence="1 2">CZ214</strain>
    </source>
</reference>
<dbReference type="Proteomes" id="UP000015442">
    <property type="component" value="Unassembled WGS sequence"/>
</dbReference>
<gene>
    <name evidence="1" type="ORF">LEP1GSC059_3282</name>
</gene>
<organism evidence="1 2">
    <name type="scientific">Leptospira noguchii serovar Panama str. CZ214</name>
    <dbReference type="NCBI Taxonomy" id="1001595"/>
    <lineage>
        <taxon>Bacteria</taxon>
        <taxon>Pseudomonadati</taxon>
        <taxon>Spirochaetota</taxon>
        <taxon>Spirochaetia</taxon>
        <taxon>Leptospirales</taxon>
        <taxon>Leptospiraceae</taxon>
        <taxon>Leptospira</taxon>
    </lineage>
</organism>
<evidence type="ECO:0000313" key="2">
    <source>
        <dbReference type="Proteomes" id="UP000015442"/>
    </source>
</evidence>
<dbReference type="EMBL" id="AKWY02000016">
    <property type="protein sequence ID" value="EQA72557.1"/>
    <property type="molecule type" value="Genomic_DNA"/>
</dbReference>
<dbReference type="AlphaFoldDB" id="T0GUG6"/>
<sequence>MSFWRYISSDPGIYGANDTFSSRGYDFNRYIARELGVWAGVPFLADIEHYQDYAWIELSFTVTNNNAYAKRKLPIKDLVLQLQKFLNTTG</sequence>
<comment type="caution">
    <text evidence="1">The sequence shown here is derived from an EMBL/GenBank/DDBJ whole genome shotgun (WGS) entry which is preliminary data.</text>
</comment>
<dbReference type="NCBIfam" id="TIGR04388">
    <property type="entry name" value="Lepto_longest"/>
    <property type="match status" value="1"/>
</dbReference>